<feature type="non-terminal residue" evidence="3">
    <location>
        <position position="1"/>
    </location>
</feature>
<keyword evidence="1" id="KW-0880">Kelch repeat</keyword>
<accession>A7S8N7</accession>
<gene>
    <name evidence="3" type="ORF">NEMVEDRAFT_v1g109116</name>
</gene>
<organism evidence="3 4">
    <name type="scientific">Nematostella vectensis</name>
    <name type="common">Starlet sea anemone</name>
    <dbReference type="NCBI Taxonomy" id="45351"/>
    <lineage>
        <taxon>Eukaryota</taxon>
        <taxon>Metazoa</taxon>
        <taxon>Cnidaria</taxon>
        <taxon>Anthozoa</taxon>
        <taxon>Hexacorallia</taxon>
        <taxon>Actiniaria</taxon>
        <taxon>Edwardsiidae</taxon>
        <taxon>Nematostella</taxon>
    </lineage>
</organism>
<keyword evidence="4" id="KW-1185">Reference proteome</keyword>
<dbReference type="InParanoid" id="A7S8N7"/>
<evidence type="ECO:0000256" key="2">
    <source>
        <dbReference type="ARBA" id="ARBA00022737"/>
    </source>
</evidence>
<dbReference type="PANTHER" id="PTHR46344">
    <property type="entry name" value="OS02G0202900 PROTEIN"/>
    <property type="match status" value="1"/>
</dbReference>
<evidence type="ECO:0000313" key="3">
    <source>
        <dbReference type="EMBL" id="EDO39857.1"/>
    </source>
</evidence>
<dbReference type="Pfam" id="PF01344">
    <property type="entry name" value="Kelch_1"/>
    <property type="match status" value="3"/>
</dbReference>
<keyword evidence="2" id="KW-0677">Repeat</keyword>
<reference evidence="3 4" key="1">
    <citation type="journal article" date="2007" name="Science">
        <title>Sea anemone genome reveals ancestral eumetazoan gene repertoire and genomic organization.</title>
        <authorList>
            <person name="Putnam N.H."/>
            <person name="Srivastava M."/>
            <person name="Hellsten U."/>
            <person name="Dirks B."/>
            <person name="Chapman J."/>
            <person name="Salamov A."/>
            <person name="Terry A."/>
            <person name="Shapiro H."/>
            <person name="Lindquist E."/>
            <person name="Kapitonov V.V."/>
            <person name="Jurka J."/>
            <person name="Genikhovich G."/>
            <person name="Grigoriev I.V."/>
            <person name="Lucas S.M."/>
            <person name="Steele R.E."/>
            <person name="Finnerty J.R."/>
            <person name="Technau U."/>
            <person name="Martindale M.Q."/>
            <person name="Rokhsar D.S."/>
        </authorList>
    </citation>
    <scope>NUCLEOTIDE SEQUENCE [LARGE SCALE GENOMIC DNA]</scope>
    <source>
        <strain evidence="4">CH2 X CH6</strain>
    </source>
</reference>
<dbReference type="eggNOG" id="KOG1072">
    <property type="taxonomic scope" value="Eukaryota"/>
</dbReference>
<dbReference type="HOGENOM" id="CLU_1551509_0_0_1"/>
<dbReference type="Gene3D" id="2.120.10.80">
    <property type="entry name" value="Kelch-type beta propeller"/>
    <property type="match status" value="1"/>
</dbReference>
<dbReference type="SMART" id="SM00612">
    <property type="entry name" value="Kelch"/>
    <property type="match status" value="3"/>
</dbReference>
<dbReference type="Proteomes" id="UP000001593">
    <property type="component" value="Unassembled WGS sequence"/>
</dbReference>
<dbReference type="SUPFAM" id="SSF117281">
    <property type="entry name" value="Kelch motif"/>
    <property type="match status" value="1"/>
</dbReference>
<proteinExistence type="predicted"/>
<dbReference type="AlphaFoldDB" id="A7S8N7"/>
<dbReference type="PhylomeDB" id="A7S8N7"/>
<dbReference type="PANTHER" id="PTHR46344:SF27">
    <property type="entry name" value="KELCH REPEAT SUPERFAMILY PROTEIN"/>
    <property type="match status" value="1"/>
</dbReference>
<evidence type="ECO:0000313" key="4">
    <source>
        <dbReference type="Proteomes" id="UP000001593"/>
    </source>
</evidence>
<protein>
    <submittedName>
        <fullName evidence="3">Uncharacterized protein</fullName>
    </submittedName>
</protein>
<dbReference type="InterPro" id="IPR006652">
    <property type="entry name" value="Kelch_1"/>
</dbReference>
<dbReference type="STRING" id="45351.A7S8N7"/>
<sequence length="173" mass="19622">IVVLGGYGGWKALNTVQVFDFVTRRWSVIQYMRKRRWGAFAMGTEHGVVVAGGCDQGSVLRSAELYSVRRKTWYTLPSMKTPRCNFAGALIGRKLIVAGGGDGFYFNSALRSVEIFDGDKGEWRNLPHMKYRRYGCTAVTRDRLFIVLGGFDSPTVARTNRMSDFVTFKFQMY</sequence>
<name>A7S8N7_NEMVE</name>
<dbReference type="EMBL" id="DS469599">
    <property type="protein sequence ID" value="EDO39857.1"/>
    <property type="molecule type" value="Genomic_DNA"/>
</dbReference>
<evidence type="ECO:0000256" key="1">
    <source>
        <dbReference type="ARBA" id="ARBA00022441"/>
    </source>
</evidence>
<dbReference type="InterPro" id="IPR015915">
    <property type="entry name" value="Kelch-typ_b-propeller"/>
</dbReference>